<sequence length="957" mass="102075">MNNVKYRRSLLATTMIGGVALAMAASPSFAQSQDGTTEVGEIVVTGSRIVRQDYVANSPVATVSAEQIQARGDVNVEQILNQLPQVVPGLSANSNNPANGSATVDLRGLGPSRTLVLVNGRRFVPYDKSNAVDLNSIPAALIERVEVVSGGASATYGSDALAGVVNFIFKDNFEGLAVNTQYGVSGFGDGEQFNASALFGANIADGRGNVTGFVGYADRDGFLPNEDRPWALSSNAGGSGTGIYGGLNNLGTNNYTAVGCSTAPTPCRRSFRTAGVPGQFNNDFGLGASSDRYDFAPVNLLQSPSERYNAVLLGHYDINDTFTAFTEVFYTNTRNNIQLAPTPATGINIPYGNYFVQNYPALLAYANSRPNPTAPLNFDRRMAEVGARVESHDTNVLQFNGGLRANLGGDWKAEGIYAYGRTELRTSIENDVSRSRLAAALAAGGTATSCAASSLQLFPGCVPVNLFGAGTITPQAANFIRLNFADTSIFERQNLTFNVTGTAFELPAGPLSVAFGAEYREDKLSFTPDAAKASGDIFGFNAERPVAGRTESKELYAEAVIPLVRDVPFIKSLELEVGARMADYDTVGKIYAYKAGGSWEPVDSLRFRGIYQRAVRAPNVFELFQANDQGFPAVLDPCTTRNPSSGAARTLSTGVRNFCTAQLGFDPVATGFVAQNTQTESFFYGNPNLTEETSDTVTLGAVWQPTFVPGLSMSLDYYDIKVEDYIGTIFGGVSGIVNQCFAAGAAASGTTGAPVSAVAECNNAGIGLPLIYRDPAGNLKARAPLGNVSQLQTSGVDFSTRYGWNVPWGGGFWGQKLDVAVNLTYLDSYELDGIEYKGTVGAYNISASLPEWKANVSLGYDFGPVRVNYSGTYIDAMDNQGNIPDFQDGGYVGTDSYWYHDVSASYDFNDNVEIFGGVRNLADKAPPVFDNANDGNTDPNNFDVVGRYFFVGARLKY</sequence>
<keyword evidence="1" id="KW-0675">Receptor</keyword>
<gene>
    <name evidence="1" type="ORF">PZA08_08245</name>
</gene>
<evidence type="ECO:0000313" key="2">
    <source>
        <dbReference type="Proteomes" id="UP001302493"/>
    </source>
</evidence>
<organism evidence="1 2">
    <name type="scientific">Brevundimonas nasdae</name>
    <dbReference type="NCBI Taxonomy" id="172043"/>
    <lineage>
        <taxon>Bacteria</taxon>
        <taxon>Pseudomonadati</taxon>
        <taxon>Pseudomonadota</taxon>
        <taxon>Alphaproteobacteria</taxon>
        <taxon>Caulobacterales</taxon>
        <taxon>Caulobacteraceae</taxon>
        <taxon>Brevundimonas</taxon>
    </lineage>
</organism>
<proteinExistence type="predicted"/>
<dbReference type="EMBL" id="CP119180">
    <property type="protein sequence ID" value="WOB77336.1"/>
    <property type="molecule type" value="Genomic_DNA"/>
</dbReference>
<keyword evidence="2" id="KW-1185">Reference proteome</keyword>
<dbReference type="Proteomes" id="UP001302493">
    <property type="component" value="Chromosome"/>
</dbReference>
<protein>
    <submittedName>
        <fullName evidence="1">TonB-dependent receptor</fullName>
    </submittedName>
</protein>
<evidence type="ECO:0000313" key="1">
    <source>
        <dbReference type="EMBL" id="WOB77336.1"/>
    </source>
</evidence>
<accession>A0ACD4VHQ9</accession>
<reference evidence="1" key="1">
    <citation type="submission" date="2023-03" db="EMBL/GenBank/DDBJ databases">
        <title>Genome sequence of Brevundimonas nasdae SJTX8.</title>
        <authorList>
            <person name="Liang R."/>
        </authorList>
    </citation>
    <scope>NUCLEOTIDE SEQUENCE</scope>
    <source>
        <strain evidence="1">X8</strain>
    </source>
</reference>
<name>A0ACD4VHQ9_9CAUL</name>